<sequence>ISIPNLDFEQVKSIKISKSANLTEAIPTSSDCNIIKLTNIFGANIHYYLKEEQIFYNYQNGLDILMQTARQKNKLYIPNFVYSAKPNRKQLLQLDI</sequence>
<evidence type="ECO:0000313" key="1">
    <source>
        <dbReference type="EMBL" id="CAG8844496.1"/>
    </source>
</evidence>
<dbReference type="Proteomes" id="UP000789920">
    <property type="component" value="Unassembled WGS sequence"/>
</dbReference>
<reference evidence="1" key="1">
    <citation type="submission" date="2021-06" db="EMBL/GenBank/DDBJ databases">
        <authorList>
            <person name="Kallberg Y."/>
            <person name="Tangrot J."/>
            <person name="Rosling A."/>
        </authorList>
    </citation>
    <scope>NUCLEOTIDE SEQUENCE</scope>
    <source>
        <strain evidence="1">MA461A</strain>
    </source>
</reference>
<comment type="caution">
    <text evidence="1">The sequence shown here is derived from an EMBL/GenBank/DDBJ whole genome shotgun (WGS) entry which is preliminary data.</text>
</comment>
<protein>
    <submittedName>
        <fullName evidence="1">35208_t:CDS:1</fullName>
    </submittedName>
</protein>
<proteinExistence type="predicted"/>
<organism evidence="1 2">
    <name type="scientific">Racocetra persica</name>
    <dbReference type="NCBI Taxonomy" id="160502"/>
    <lineage>
        <taxon>Eukaryota</taxon>
        <taxon>Fungi</taxon>
        <taxon>Fungi incertae sedis</taxon>
        <taxon>Mucoromycota</taxon>
        <taxon>Glomeromycotina</taxon>
        <taxon>Glomeromycetes</taxon>
        <taxon>Diversisporales</taxon>
        <taxon>Gigasporaceae</taxon>
        <taxon>Racocetra</taxon>
    </lineage>
</organism>
<feature type="non-terminal residue" evidence="1">
    <location>
        <position position="96"/>
    </location>
</feature>
<feature type="non-terminal residue" evidence="1">
    <location>
        <position position="1"/>
    </location>
</feature>
<evidence type="ECO:0000313" key="2">
    <source>
        <dbReference type="Proteomes" id="UP000789920"/>
    </source>
</evidence>
<name>A0ACA9SQC3_9GLOM</name>
<keyword evidence="2" id="KW-1185">Reference proteome</keyword>
<gene>
    <name evidence="1" type="ORF">RPERSI_LOCUS33228</name>
</gene>
<dbReference type="EMBL" id="CAJVQC010142930">
    <property type="protein sequence ID" value="CAG8844496.1"/>
    <property type="molecule type" value="Genomic_DNA"/>
</dbReference>
<accession>A0ACA9SQC3</accession>